<keyword evidence="1" id="KW-1133">Transmembrane helix</keyword>
<gene>
    <name evidence="2" type="ORF">HOLleu_15511</name>
</gene>
<keyword evidence="1" id="KW-0812">Transmembrane</keyword>
<dbReference type="OrthoDB" id="10072093at2759"/>
<evidence type="ECO:0000313" key="3">
    <source>
        <dbReference type="Proteomes" id="UP001152320"/>
    </source>
</evidence>
<sequence length="78" mass="9166">MWSSRDLTFYGKIVILKSLALSQFVFLLSVLPNPPESFLRDLNRGLFNFIWGGKGERIKRNTLMQPYFEYFPAHLLIL</sequence>
<evidence type="ECO:0000256" key="1">
    <source>
        <dbReference type="SAM" id="Phobius"/>
    </source>
</evidence>
<organism evidence="2 3">
    <name type="scientific">Holothuria leucospilota</name>
    <name type="common">Black long sea cucumber</name>
    <name type="synonym">Mertensiothuria leucospilota</name>
    <dbReference type="NCBI Taxonomy" id="206669"/>
    <lineage>
        <taxon>Eukaryota</taxon>
        <taxon>Metazoa</taxon>
        <taxon>Echinodermata</taxon>
        <taxon>Eleutherozoa</taxon>
        <taxon>Echinozoa</taxon>
        <taxon>Holothuroidea</taxon>
        <taxon>Aspidochirotacea</taxon>
        <taxon>Aspidochirotida</taxon>
        <taxon>Holothuriidae</taxon>
        <taxon>Holothuria</taxon>
    </lineage>
</organism>
<feature type="transmembrane region" description="Helical" evidence="1">
    <location>
        <begin position="7"/>
        <end position="31"/>
    </location>
</feature>
<keyword evidence="1" id="KW-0472">Membrane</keyword>
<comment type="caution">
    <text evidence="2">The sequence shown here is derived from an EMBL/GenBank/DDBJ whole genome shotgun (WGS) entry which is preliminary data.</text>
</comment>
<keyword evidence="3" id="KW-1185">Reference proteome</keyword>
<dbReference type="Proteomes" id="UP001152320">
    <property type="component" value="Chromosome 6"/>
</dbReference>
<proteinExistence type="predicted"/>
<dbReference type="AlphaFoldDB" id="A0A9Q1HCI7"/>
<protein>
    <submittedName>
        <fullName evidence="2">Uncharacterized protein</fullName>
    </submittedName>
</protein>
<name>A0A9Q1HCI7_HOLLE</name>
<accession>A0A9Q1HCI7</accession>
<dbReference type="EMBL" id="JAIZAY010000006">
    <property type="protein sequence ID" value="KAJ8041025.1"/>
    <property type="molecule type" value="Genomic_DNA"/>
</dbReference>
<reference evidence="2" key="1">
    <citation type="submission" date="2021-10" db="EMBL/GenBank/DDBJ databases">
        <title>Tropical sea cucumber genome reveals ecological adaptation and Cuvierian tubules defense mechanism.</title>
        <authorList>
            <person name="Chen T."/>
        </authorList>
    </citation>
    <scope>NUCLEOTIDE SEQUENCE</scope>
    <source>
        <strain evidence="2">Nanhai2018</strain>
        <tissue evidence="2">Muscle</tissue>
    </source>
</reference>
<evidence type="ECO:0000313" key="2">
    <source>
        <dbReference type="EMBL" id="KAJ8041025.1"/>
    </source>
</evidence>